<dbReference type="Gene3D" id="2.20.70.10">
    <property type="match status" value="1"/>
</dbReference>
<dbReference type="SMART" id="SM00456">
    <property type="entry name" value="WW"/>
    <property type="match status" value="1"/>
</dbReference>
<dbReference type="FunFam" id="3.30.70.330:FF:000359">
    <property type="entry name" value="CUGBP Elav-like family member 2"/>
    <property type="match status" value="1"/>
</dbReference>
<dbReference type="PANTHER" id="PTHR48025:SF1">
    <property type="entry name" value="RRM DOMAIN-CONTAINING PROTEIN"/>
    <property type="match status" value="1"/>
</dbReference>
<dbReference type="Gene3D" id="3.30.70.330">
    <property type="match status" value="3"/>
</dbReference>
<dbReference type="PANTHER" id="PTHR48025">
    <property type="entry name" value="OS02G0815200 PROTEIN"/>
    <property type="match status" value="1"/>
</dbReference>
<evidence type="ECO:0000256" key="1">
    <source>
        <dbReference type="ARBA" id="ARBA00022737"/>
    </source>
</evidence>
<dbReference type="Proteomes" id="UP000031512">
    <property type="component" value="Chromosome 1"/>
</dbReference>
<dbReference type="FunFam" id="3.30.70.330:FF:000383">
    <property type="entry name" value="Sex lethal, isoform D"/>
    <property type="match status" value="1"/>
</dbReference>
<gene>
    <name evidence="7" type="ORF">BEWA_028890</name>
</gene>
<dbReference type="InterPro" id="IPR036020">
    <property type="entry name" value="WW_dom_sf"/>
</dbReference>
<feature type="domain" description="WW" evidence="5">
    <location>
        <begin position="364"/>
        <end position="392"/>
    </location>
</feature>
<evidence type="ECO:0000313" key="7">
    <source>
        <dbReference type="EMBL" id="AFZ80039.1"/>
    </source>
</evidence>
<dbReference type="STRING" id="1537102.L0AYS3"/>
<dbReference type="OrthoDB" id="267048at2759"/>
<dbReference type="SUPFAM" id="SSF51045">
    <property type="entry name" value="WW domain"/>
    <property type="match status" value="1"/>
</dbReference>
<dbReference type="Pfam" id="PF00397">
    <property type="entry name" value="WW"/>
    <property type="match status" value="1"/>
</dbReference>
<dbReference type="InterPro" id="IPR000504">
    <property type="entry name" value="RRM_dom"/>
</dbReference>
<feature type="compositionally biased region" description="Low complexity" evidence="4">
    <location>
        <begin position="400"/>
        <end position="422"/>
    </location>
</feature>
<dbReference type="InterPro" id="IPR001202">
    <property type="entry name" value="WW_dom"/>
</dbReference>
<feature type="domain" description="RRM" evidence="6">
    <location>
        <begin position="170"/>
        <end position="250"/>
    </location>
</feature>
<feature type="region of interest" description="Disordered" evidence="4">
    <location>
        <begin position="36"/>
        <end position="60"/>
    </location>
</feature>
<evidence type="ECO:0000259" key="5">
    <source>
        <dbReference type="PROSITE" id="PS50020"/>
    </source>
</evidence>
<evidence type="ECO:0000256" key="3">
    <source>
        <dbReference type="PROSITE-ProRule" id="PRU00176"/>
    </source>
</evidence>
<dbReference type="AlphaFoldDB" id="L0AYS3"/>
<organism evidence="7 8">
    <name type="scientific">Theileria equi strain WA</name>
    <dbReference type="NCBI Taxonomy" id="1537102"/>
    <lineage>
        <taxon>Eukaryota</taxon>
        <taxon>Sar</taxon>
        <taxon>Alveolata</taxon>
        <taxon>Apicomplexa</taxon>
        <taxon>Aconoidasida</taxon>
        <taxon>Piroplasmida</taxon>
        <taxon>Theileriidae</taxon>
        <taxon>Theileria</taxon>
    </lineage>
</organism>
<dbReference type="InterPro" id="IPR035979">
    <property type="entry name" value="RBD_domain_sf"/>
</dbReference>
<keyword evidence="2 3" id="KW-0694">RNA-binding</keyword>
<keyword evidence="1" id="KW-0677">Repeat</keyword>
<evidence type="ECO:0000259" key="6">
    <source>
        <dbReference type="PROSITE" id="PS50102"/>
    </source>
</evidence>
<dbReference type="Pfam" id="PF00076">
    <property type="entry name" value="RRM_1"/>
    <property type="match status" value="3"/>
</dbReference>
<dbReference type="GO" id="GO:0010629">
    <property type="term" value="P:negative regulation of gene expression"/>
    <property type="evidence" value="ECO:0007669"/>
    <property type="project" value="UniProtKB-ARBA"/>
</dbReference>
<feature type="domain" description="RRM" evidence="6">
    <location>
        <begin position="70"/>
        <end position="151"/>
    </location>
</feature>
<dbReference type="VEuPathDB" id="PiroplasmaDB:BEWA_028890"/>
<name>L0AYS3_THEEQ</name>
<protein>
    <submittedName>
        <fullName evidence="7">RNA recognition motif domain containing protein</fullName>
    </submittedName>
</protein>
<dbReference type="PROSITE" id="PS01159">
    <property type="entry name" value="WW_DOMAIN_1"/>
    <property type="match status" value="1"/>
</dbReference>
<dbReference type="RefSeq" id="XP_004829705.1">
    <property type="nucleotide sequence ID" value="XM_004829648.1"/>
</dbReference>
<dbReference type="InterPro" id="IPR012677">
    <property type="entry name" value="Nucleotide-bd_a/b_plait_sf"/>
</dbReference>
<keyword evidence="8" id="KW-1185">Reference proteome</keyword>
<dbReference type="KEGG" id="beq:BEWA_028890"/>
<dbReference type="GO" id="GO:0005634">
    <property type="term" value="C:nucleus"/>
    <property type="evidence" value="ECO:0007669"/>
    <property type="project" value="TreeGrafter"/>
</dbReference>
<dbReference type="eggNOG" id="KOG0144">
    <property type="taxonomic scope" value="Eukaryota"/>
</dbReference>
<proteinExistence type="predicted"/>
<evidence type="ECO:0000256" key="4">
    <source>
        <dbReference type="SAM" id="MobiDB-lite"/>
    </source>
</evidence>
<feature type="region of interest" description="Disordered" evidence="4">
    <location>
        <begin position="383"/>
        <end position="422"/>
    </location>
</feature>
<feature type="compositionally biased region" description="Basic and acidic residues" evidence="4">
    <location>
        <begin position="37"/>
        <end position="58"/>
    </location>
</feature>
<dbReference type="GO" id="GO:0005737">
    <property type="term" value="C:cytoplasm"/>
    <property type="evidence" value="ECO:0007669"/>
    <property type="project" value="UniProtKB-ARBA"/>
</dbReference>
<dbReference type="CDD" id="cd00201">
    <property type="entry name" value="WW"/>
    <property type="match status" value="1"/>
</dbReference>
<feature type="region of interest" description="Disordered" evidence="4">
    <location>
        <begin position="504"/>
        <end position="525"/>
    </location>
</feature>
<evidence type="ECO:0000256" key="2">
    <source>
        <dbReference type="ARBA" id="ARBA00022884"/>
    </source>
</evidence>
<dbReference type="GeneID" id="15806164"/>
<dbReference type="SMART" id="SM00360">
    <property type="entry name" value="RRM"/>
    <property type="match status" value="3"/>
</dbReference>
<dbReference type="PROSITE" id="PS50102">
    <property type="entry name" value="RRM"/>
    <property type="match status" value="3"/>
</dbReference>
<sequence length="525" mass="56401">MSDREDNSDAHLEITCDTLDDDDFIDEYIAADEDLGEEIHVTDDDAKPEKGNEEKGLEEYPCAPAPPVEIKLFLARIPKSYEESEIKKMFEEFGKVKEVAVIRDKNTNAHKCCAFVRMCSISQADAAIRSLNNQCVVDTALGSVQIKYAVGETDRLGFTSLVGEAGCNDAKLFVGSLPKTVDEAAIRELFKDYGTLDDVYIMKDQAGNGKGCAFVKMAYKEQGLFAIRSLNGKRTLEGCTRPLEVRFAESKAQAQKAQAKQQPPMAPANTNYGPGYGPGYGPVGGYGGPGYGHGPGGQYGGYGPGYGHGGPGQYGGYGGPGYGHGGGYGQYGPAPGAPVGGYGPGNYGGPNYVPNNNNPRKIGPWKEYVSPEGRPYFYNEHTGHTQWERPPEFQNAPVPGASGPNNGNTNNTNRGGTSMTSGPPGSNLFIFHIPNEWTYNDLVRSFSQFGRVISARIATDKSTGRHKGYAFVSYDNPDSASQAVANMNGFTVLGKRLKVTVKKGDEGGQTKFPLPPSQHGRSAPY</sequence>
<accession>L0AYS3</accession>
<feature type="domain" description="RRM" evidence="6">
    <location>
        <begin position="426"/>
        <end position="504"/>
    </location>
</feature>
<dbReference type="EMBL" id="CP001669">
    <property type="protein sequence ID" value="AFZ80039.1"/>
    <property type="molecule type" value="Genomic_DNA"/>
</dbReference>
<dbReference type="GO" id="GO:0009967">
    <property type="term" value="P:positive regulation of signal transduction"/>
    <property type="evidence" value="ECO:0007669"/>
    <property type="project" value="UniProtKB-ARBA"/>
</dbReference>
<reference evidence="7 8" key="1">
    <citation type="journal article" date="2012" name="BMC Genomics">
        <title>Comparative genomic analysis and phylogenetic position of Theileria equi.</title>
        <authorList>
            <person name="Kappmeyer L.S."/>
            <person name="Thiagarajan M."/>
            <person name="Herndon D.R."/>
            <person name="Ramsay J.D."/>
            <person name="Caler E."/>
            <person name="Djikeng A."/>
            <person name="Gillespie J.J."/>
            <person name="Lau A.O."/>
            <person name="Roalson E.H."/>
            <person name="Silva J.C."/>
            <person name="Silva M.G."/>
            <person name="Suarez C.E."/>
            <person name="Ueti M.W."/>
            <person name="Nene V.M."/>
            <person name="Mealey R.H."/>
            <person name="Knowles D.P."/>
            <person name="Brayton K.A."/>
        </authorList>
    </citation>
    <scope>NUCLEOTIDE SEQUENCE [LARGE SCALE GENOMIC DNA]</scope>
    <source>
        <strain evidence="7 8">WA</strain>
    </source>
</reference>
<dbReference type="GO" id="GO:0003729">
    <property type="term" value="F:mRNA binding"/>
    <property type="evidence" value="ECO:0007669"/>
    <property type="project" value="TreeGrafter"/>
</dbReference>
<dbReference type="SUPFAM" id="SSF54928">
    <property type="entry name" value="RNA-binding domain, RBD"/>
    <property type="match status" value="2"/>
</dbReference>
<dbReference type="CDD" id="cd12362">
    <property type="entry name" value="RRM3_CELF1-6"/>
    <property type="match status" value="1"/>
</dbReference>
<evidence type="ECO:0000313" key="8">
    <source>
        <dbReference type="Proteomes" id="UP000031512"/>
    </source>
</evidence>
<dbReference type="PROSITE" id="PS50020">
    <property type="entry name" value="WW_DOMAIN_2"/>
    <property type="match status" value="1"/>
</dbReference>
<dbReference type="InterPro" id="IPR050502">
    <property type="entry name" value="Euk_RNA-bind_prot"/>
</dbReference>